<sequence>MTTTITDSTAVTTIIDHLQNWPTITTIEFNAHAQSISIKQNEQAFELLRLSGGQVQTQVLSSSELSTLLADEIVDLRFINLTYHGVPMARFTRQAPDTWTEIYQKNIHGDPIDLTEAKALLSDTKGHC</sequence>
<organism evidence="1 2">
    <name type="scientific">Weissella minor</name>
    <dbReference type="NCBI Taxonomy" id="1620"/>
    <lineage>
        <taxon>Bacteria</taxon>
        <taxon>Bacillati</taxon>
        <taxon>Bacillota</taxon>
        <taxon>Bacilli</taxon>
        <taxon>Lactobacillales</taxon>
        <taxon>Lactobacillaceae</taxon>
        <taxon>Weissella</taxon>
    </lineage>
</organism>
<reference evidence="1 2" key="1">
    <citation type="journal article" date="2015" name="Genome Announc.">
        <title>Expanding the biotechnology potential of lactobacilli through comparative genomics of 213 strains and associated genera.</title>
        <authorList>
            <person name="Sun Z."/>
            <person name="Harris H.M."/>
            <person name="McCann A."/>
            <person name="Guo C."/>
            <person name="Argimon S."/>
            <person name="Zhang W."/>
            <person name="Yang X."/>
            <person name="Jeffery I.B."/>
            <person name="Cooney J.C."/>
            <person name="Kagawa T.F."/>
            <person name="Liu W."/>
            <person name="Song Y."/>
            <person name="Salvetti E."/>
            <person name="Wrobel A."/>
            <person name="Rasinkangas P."/>
            <person name="Parkhill J."/>
            <person name="Rea M.C."/>
            <person name="O'Sullivan O."/>
            <person name="Ritari J."/>
            <person name="Douillard F.P."/>
            <person name="Paul Ross R."/>
            <person name="Yang R."/>
            <person name="Briner A.E."/>
            <person name="Felis G.E."/>
            <person name="de Vos W.M."/>
            <person name="Barrangou R."/>
            <person name="Klaenhammer T.R."/>
            <person name="Caufield P.W."/>
            <person name="Cui Y."/>
            <person name="Zhang H."/>
            <person name="O'Toole P.W."/>
        </authorList>
    </citation>
    <scope>NUCLEOTIDE SEQUENCE [LARGE SCALE GENOMIC DNA]</scope>
    <source>
        <strain evidence="1 2">DSM 20014</strain>
    </source>
</reference>
<proteinExistence type="predicted"/>
<name>A0A0R2JMM7_9LACO</name>
<evidence type="ECO:0000313" key="1">
    <source>
        <dbReference type="EMBL" id="KRN77142.1"/>
    </source>
</evidence>
<dbReference type="AlphaFoldDB" id="A0A0R2JMM7"/>
<accession>A0A0R2JMM7</accession>
<dbReference type="Proteomes" id="UP000051673">
    <property type="component" value="Unassembled WGS sequence"/>
</dbReference>
<dbReference type="RefSeq" id="WP_057788132.1">
    <property type="nucleotide sequence ID" value="NZ_JAERKR010000002.1"/>
</dbReference>
<keyword evidence="2" id="KW-1185">Reference proteome</keyword>
<evidence type="ECO:0000313" key="2">
    <source>
        <dbReference type="Proteomes" id="UP000051673"/>
    </source>
</evidence>
<gene>
    <name evidence="1" type="ORF">IV67_GL000663</name>
</gene>
<dbReference type="PATRIC" id="fig|1620.3.peg.672"/>
<protein>
    <submittedName>
        <fullName evidence="1">Uncharacterized protein</fullName>
    </submittedName>
</protein>
<comment type="caution">
    <text evidence="1">The sequence shown here is derived from an EMBL/GenBank/DDBJ whole genome shotgun (WGS) entry which is preliminary data.</text>
</comment>
<dbReference type="EMBL" id="JQCD01000024">
    <property type="protein sequence ID" value="KRN77142.1"/>
    <property type="molecule type" value="Genomic_DNA"/>
</dbReference>